<name>A0A392V2A0_9FABA</name>
<feature type="region of interest" description="Disordered" evidence="1">
    <location>
        <begin position="22"/>
        <end position="44"/>
    </location>
</feature>
<protein>
    <submittedName>
        <fullName evidence="2">Uncharacterized protein</fullName>
    </submittedName>
</protein>
<dbReference type="EMBL" id="LXQA011038865">
    <property type="protein sequence ID" value="MCI82247.1"/>
    <property type="molecule type" value="Genomic_DNA"/>
</dbReference>
<feature type="compositionally biased region" description="Polar residues" evidence="1">
    <location>
        <begin position="31"/>
        <end position="44"/>
    </location>
</feature>
<evidence type="ECO:0000313" key="2">
    <source>
        <dbReference type="EMBL" id="MCI82247.1"/>
    </source>
</evidence>
<dbReference type="AlphaFoldDB" id="A0A392V2A0"/>
<dbReference type="Proteomes" id="UP000265520">
    <property type="component" value="Unassembled WGS sequence"/>
</dbReference>
<feature type="non-terminal residue" evidence="2">
    <location>
        <position position="44"/>
    </location>
</feature>
<evidence type="ECO:0000313" key="3">
    <source>
        <dbReference type="Proteomes" id="UP000265520"/>
    </source>
</evidence>
<reference evidence="2 3" key="1">
    <citation type="journal article" date="2018" name="Front. Plant Sci.">
        <title>Red Clover (Trifolium pratense) and Zigzag Clover (T. medium) - A Picture of Genomic Similarities and Differences.</title>
        <authorList>
            <person name="Dluhosova J."/>
            <person name="Istvanek J."/>
            <person name="Nedelnik J."/>
            <person name="Repkova J."/>
        </authorList>
    </citation>
    <scope>NUCLEOTIDE SEQUENCE [LARGE SCALE GENOMIC DNA]</scope>
    <source>
        <strain evidence="3">cv. 10/8</strain>
        <tissue evidence="2">Leaf</tissue>
    </source>
</reference>
<comment type="caution">
    <text evidence="2">The sequence shown here is derived from an EMBL/GenBank/DDBJ whole genome shotgun (WGS) entry which is preliminary data.</text>
</comment>
<proteinExistence type="predicted"/>
<sequence>MTMVAGTITGLKRMKSGVVTARPVRVPRSESPASERSMTPTGKP</sequence>
<organism evidence="2 3">
    <name type="scientific">Trifolium medium</name>
    <dbReference type="NCBI Taxonomy" id="97028"/>
    <lineage>
        <taxon>Eukaryota</taxon>
        <taxon>Viridiplantae</taxon>
        <taxon>Streptophyta</taxon>
        <taxon>Embryophyta</taxon>
        <taxon>Tracheophyta</taxon>
        <taxon>Spermatophyta</taxon>
        <taxon>Magnoliopsida</taxon>
        <taxon>eudicotyledons</taxon>
        <taxon>Gunneridae</taxon>
        <taxon>Pentapetalae</taxon>
        <taxon>rosids</taxon>
        <taxon>fabids</taxon>
        <taxon>Fabales</taxon>
        <taxon>Fabaceae</taxon>
        <taxon>Papilionoideae</taxon>
        <taxon>50 kb inversion clade</taxon>
        <taxon>NPAAA clade</taxon>
        <taxon>Hologalegina</taxon>
        <taxon>IRL clade</taxon>
        <taxon>Trifolieae</taxon>
        <taxon>Trifolium</taxon>
    </lineage>
</organism>
<accession>A0A392V2A0</accession>
<keyword evidence="3" id="KW-1185">Reference proteome</keyword>
<evidence type="ECO:0000256" key="1">
    <source>
        <dbReference type="SAM" id="MobiDB-lite"/>
    </source>
</evidence>